<gene>
    <name evidence="1" type="ORF">RI543_001112</name>
</gene>
<proteinExistence type="predicted"/>
<dbReference type="EMBL" id="JAWIZZ010000036">
    <property type="protein sequence ID" value="KAK5781272.1"/>
    <property type="molecule type" value="Genomic_DNA"/>
</dbReference>
<reference evidence="2" key="1">
    <citation type="submission" date="2023-07" db="EMBL/GenBank/DDBJ databases">
        <title>A draft genome of Kazachstania heterogenica Y-27499.</title>
        <authorList>
            <person name="Donic C."/>
            <person name="Kralova J.S."/>
            <person name="Fidel L."/>
            <person name="Ben-Dor S."/>
            <person name="Jung S."/>
        </authorList>
    </citation>
    <scope>NUCLEOTIDE SEQUENCE [LARGE SCALE GENOMIC DNA]</scope>
    <source>
        <strain evidence="2">Y27499</strain>
    </source>
</reference>
<dbReference type="Proteomes" id="UP001306508">
    <property type="component" value="Unassembled WGS sequence"/>
</dbReference>
<evidence type="ECO:0000313" key="2">
    <source>
        <dbReference type="Proteomes" id="UP001306508"/>
    </source>
</evidence>
<dbReference type="AlphaFoldDB" id="A0AAN7WQ63"/>
<comment type="caution">
    <text evidence="1">The sequence shown here is derived from an EMBL/GenBank/DDBJ whole genome shotgun (WGS) entry which is preliminary data.</text>
</comment>
<keyword evidence="2" id="KW-1185">Reference proteome</keyword>
<sequence length="201" mass="22192">MIAVKVGVEKQQVCAAAKWGKLVDHCANCSPNEEGCYGGLNCVITGVVTVLATAYAIGTYVQFATMFMKRDKDLSALPPFQYFDGSLELIFDEDDKLSKRDGTNCSWYNAGGFNYNYCFLHPEHHLTIQYDWNDILGAVDSHIGDMVAHYDINFGDVDMNDTVEGGWKVLMGTGKLVVESSTSFGSNFETCDRDTFDGLAK</sequence>
<accession>A0AAN7WQ63</accession>
<evidence type="ECO:0000313" key="1">
    <source>
        <dbReference type="EMBL" id="KAK5781272.1"/>
    </source>
</evidence>
<name>A0AAN7WQ63_9SACH</name>
<organism evidence="1 2">
    <name type="scientific">Arxiozyma heterogenica</name>
    <dbReference type="NCBI Taxonomy" id="278026"/>
    <lineage>
        <taxon>Eukaryota</taxon>
        <taxon>Fungi</taxon>
        <taxon>Dikarya</taxon>
        <taxon>Ascomycota</taxon>
        <taxon>Saccharomycotina</taxon>
        <taxon>Saccharomycetes</taxon>
        <taxon>Saccharomycetales</taxon>
        <taxon>Saccharomycetaceae</taxon>
        <taxon>Arxiozyma</taxon>
    </lineage>
</organism>
<protein>
    <submittedName>
        <fullName evidence="1">Uncharacterized protein</fullName>
    </submittedName>
</protein>